<dbReference type="PANTHER" id="PTHR10204:SF34">
    <property type="entry name" value="NAD(P)H DEHYDROGENASE [QUINONE] 1 ISOFORM 1"/>
    <property type="match status" value="1"/>
</dbReference>
<keyword evidence="5" id="KW-1185">Reference proteome</keyword>
<dbReference type="PANTHER" id="PTHR10204">
    <property type="entry name" value="NAD P H OXIDOREDUCTASE-RELATED"/>
    <property type="match status" value="1"/>
</dbReference>
<comment type="similarity">
    <text evidence="1">Belongs to the NAD(P)H dehydrogenase (quinone) family.</text>
</comment>
<reference evidence="5" key="1">
    <citation type="submission" date="2016-11" db="EMBL/GenBank/DDBJ databases">
        <authorList>
            <person name="Varghese N."/>
            <person name="Submissions S."/>
        </authorList>
    </citation>
    <scope>NUCLEOTIDE SEQUENCE [LARGE SCALE GENOMIC DNA]</scope>
    <source>
        <strain evidence="5">DSM 27619</strain>
    </source>
</reference>
<evidence type="ECO:0000256" key="2">
    <source>
        <dbReference type="ARBA" id="ARBA00023002"/>
    </source>
</evidence>
<protein>
    <submittedName>
        <fullName evidence="4">Putative NADPH-quinone reductase (Modulator of drug activity B)</fullName>
    </submittedName>
</protein>
<dbReference type="Proteomes" id="UP000184518">
    <property type="component" value="Unassembled WGS sequence"/>
</dbReference>
<name>A0A1M5FQ14_9FLAO</name>
<evidence type="ECO:0000313" key="5">
    <source>
        <dbReference type="Proteomes" id="UP000184518"/>
    </source>
</evidence>
<proteinExistence type="inferred from homology"/>
<dbReference type="Gene3D" id="3.40.50.360">
    <property type="match status" value="1"/>
</dbReference>
<dbReference type="OrthoDB" id="652200at2"/>
<organism evidence="4 5">
    <name type="scientific">Chryseobacterium arachidis</name>
    <dbReference type="NCBI Taxonomy" id="1416778"/>
    <lineage>
        <taxon>Bacteria</taxon>
        <taxon>Pseudomonadati</taxon>
        <taxon>Bacteroidota</taxon>
        <taxon>Flavobacteriia</taxon>
        <taxon>Flavobacteriales</taxon>
        <taxon>Weeksellaceae</taxon>
        <taxon>Chryseobacterium group</taxon>
        <taxon>Chryseobacterium</taxon>
    </lineage>
</organism>
<dbReference type="AlphaFoldDB" id="A0A1M5FQ14"/>
<dbReference type="InterPro" id="IPR051545">
    <property type="entry name" value="NAD(P)H_dehydrogenase_qn"/>
</dbReference>
<feature type="domain" description="Flavodoxin-like fold" evidence="3">
    <location>
        <begin position="2"/>
        <end position="184"/>
    </location>
</feature>
<dbReference type="GO" id="GO:0005829">
    <property type="term" value="C:cytosol"/>
    <property type="evidence" value="ECO:0007669"/>
    <property type="project" value="TreeGrafter"/>
</dbReference>
<evidence type="ECO:0000313" key="4">
    <source>
        <dbReference type="EMBL" id="SHF93576.1"/>
    </source>
</evidence>
<dbReference type="SUPFAM" id="SSF52218">
    <property type="entry name" value="Flavoproteins"/>
    <property type="match status" value="1"/>
</dbReference>
<dbReference type="GO" id="GO:0003955">
    <property type="term" value="F:NAD(P)H dehydrogenase (quinone) activity"/>
    <property type="evidence" value="ECO:0007669"/>
    <property type="project" value="TreeGrafter"/>
</dbReference>
<dbReference type="RefSeq" id="WP_072959461.1">
    <property type="nucleotide sequence ID" value="NZ_FQUT01000008.1"/>
</dbReference>
<dbReference type="InterPro" id="IPR029039">
    <property type="entry name" value="Flavoprotein-like_sf"/>
</dbReference>
<evidence type="ECO:0000256" key="1">
    <source>
        <dbReference type="ARBA" id="ARBA00006252"/>
    </source>
</evidence>
<dbReference type="STRING" id="1416778.SAMN05443633_10896"/>
<evidence type="ECO:0000259" key="3">
    <source>
        <dbReference type="Pfam" id="PF02525"/>
    </source>
</evidence>
<dbReference type="Pfam" id="PF02525">
    <property type="entry name" value="Flavodoxin_2"/>
    <property type="match status" value="1"/>
</dbReference>
<keyword evidence="2" id="KW-0560">Oxidoreductase</keyword>
<dbReference type="EMBL" id="FQUT01000008">
    <property type="protein sequence ID" value="SHF93576.1"/>
    <property type="molecule type" value="Genomic_DNA"/>
</dbReference>
<accession>A0A1M5FQ14</accession>
<gene>
    <name evidence="4" type="ORF">SAMN05443633_10896</name>
</gene>
<dbReference type="InterPro" id="IPR003680">
    <property type="entry name" value="Flavodoxin_fold"/>
</dbReference>
<sequence length="194" mass="22623">MKNIVLILGHPSKESFSNALLEAYKKGAESKGATVETIYISDLDFNLNLADGYKKTEFVNLEDDLVKSQELIKWADHVVIAYPNWWGFMPAITKGFIDRILLPDFAFRHHSGKIFPEKLLKGKSMRLLVTMDTPKWWFYLIYRASQYQILKNIVFGYVGFDPIKFSTFGFIRKSTDKQRQKWLKKVINLGEKFQ</sequence>